<reference evidence="1 2" key="1">
    <citation type="journal article" date="1998" name="DNA Res.">
        <title>Complete sequence and gene organization of the genome of a hyper-thermophilic archaebacterium, Pyrococcus horikoshii OT3.</title>
        <authorList>
            <person name="Kawarabayasi Y."/>
            <person name="Sawada M."/>
            <person name="Horikawa H."/>
            <person name="Haikawa Y."/>
            <person name="Hino Y."/>
            <person name="Yamamoto S."/>
            <person name="Sekine M."/>
            <person name="Baba S."/>
            <person name="Kosugi H."/>
            <person name="Hosoyama A."/>
            <person name="Nagai Y."/>
            <person name="Sakai M."/>
            <person name="Ogura K."/>
            <person name="Otuka R."/>
            <person name="Nakazawa H."/>
            <person name="Takamiya M."/>
            <person name="Ohfuku Y."/>
            <person name="Funahashi T."/>
            <person name="Tanaka T."/>
            <person name="Kudoh Y."/>
            <person name="Yamazaki J."/>
            <person name="Kushida N."/>
            <person name="Oguchi A."/>
            <person name="Aoki K."/>
            <person name="Nakamura Y."/>
            <person name="Robb T.F."/>
            <person name="Horikoshi K."/>
            <person name="Masuchi Y."/>
            <person name="Shizuya H."/>
            <person name="Kikuchi H."/>
        </authorList>
    </citation>
    <scope>NUCLEOTIDE SEQUENCE [LARGE SCALE GENOMIC DNA]</scope>
    <source>
        <strain evidence="2">ATCC 700860 / DSM 12428 / JCM 9974 / NBRC 100139 / OT-3</strain>
    </source>
</reference>
<dbReference type="AlphaFoldDB" id="O58702"/>
<keyword evidence="2" id="KW-1185">Reference proteome</keyword>
<accession>O58702</accession>
<dbReference type="PIR" id="G71087">
    <property type="entry name" value="G71087"/>
</dbReference>
<protein>
    <submittedName>
        <fullName evidence="1">Uncharacterized protein</fullName>
    </submittedName>
</protein>
<name>O58702_PYRHO</name>
<dbReference type="EnsemblBacteria" id="BAA30061">
    <property type="protein sequence ID" value="BAA30061"/>
    <property type="gene ID" value="BAA30061"/>
</dbReference>
<organism evidence="1 2">
    <name type="scientific">Pyrococcus horikoshii (strain ATCC 700860 / DSM 12428 / JCM 9974 / NBRC 100139 / OT-3)</name>
    <dbReference type="NCBI Taxonomy" id="70601"/>
    <lineage>
        <taxon>Archaea</taxon>
        <taxon>Methanobacteriati</taxon>
        <taxon>Methanobacteriota</taxon>
        <taxon>Thermococci</taxon>
        <taxon>Thermococcales</taxon>
        <taxon>Thermococcaceae</taxon>
        <taxon>Pyrococcus</taxon>
    </lineage>
</organism>
<proteinExistence type="predicted"/>
<dbReference type="Proteomes" id="UP000000752">
    <property type="component" value="Chromosome"/>
</dbReference>
<sequence length="108" mass="13271">MNRITQDYSNLKFFSVLNAILPHRVEVPWNEPYNGPLLIENHHPMKRNVHEFLLSYHHCRREIGATIFWVILGYWKLEQVNFLPILQEFCFLNNREWFWLFHSFVEKL</sequence>
<evidence type="ECO:0000313" key="2">
    <source>
        <dbReference type="Proteomes" id="UP000000752"/>
    </source>
</evidence>
<evidence type="ECO:0000313" key="1">
    <source>
        <dbReference type="EMBL" id="BAA30061.1"/>
    </source>
</evidence>
<dbReference type="EMBL" id="BA000001">
    <property type="protein sequence ID" value="BAA30061.1"/>
    <property type="molecule type" value="Genomic_DNA"/>
</dbReference>
<dbReference type="KEGG" id="pho:PH0964"/>
<gene>
    <name evidence="1" type="ordered locus">PH0964</name>
</gene>